<evidence type="ECO:0000259" key="4">
    <source>
        <dbReference type="Pfam" id="PF00135"/>
    </source>
</evidence>
<dbReference type="Pfam" id="PF00135">
    <property type="entry name" value="COesterase"/>
    <property type="match status" value="2"/>
</dbReference>
<keyword evidence="3" id="KW-0732">Signal</keyword>
<name>A0A2U3EDM5_PURLI</name>
<dbReference type="Gene3D" id="3.40.50.1820">
    <property type="entry name" value="alpha/beta hydrolase"/>
    <property type="match status" value="2"/>
</dbReference>
<dbReference type="InterPro" id="IPR029058">
    <property type="entry name" value="AB_hydrolase_fold"/>
</dbReference>
<feature type="domain" description="Carboxylesterase type B" evidence="4">
    <location>
        <begin position="384"/>
        <end position="499"/>
    </location>
</feature>
<evidence type="ECO:0000256" key="1">
    <source>
        <dbReference type="ARBA" id="ARBA00005964"/>
    </source>
</evidence>
<dbReference type="EMBL" id="LCWV01000006">
    <property type="protein sequence ID" value="PWI72617.1"/>
    <property type="molecule type" value="Genomic_DNA"/>
</dbReference>
<dbReference type="PANTHER" id="PTHR43918">
    <property type="entry name" value="ACETYLCHOLINESTERASE"/>
    <property type="match status" value="1"/>
</dbReference>
<sequence>MKRTINGMTLLLAASAAASATSRHGTWKVGQTVHTSSGPVEGHAASNAMGVSEYLGIPYAEPPVGPRRFQPPERLRKRSRIRGDKFASRHGFSCMTSNITKNDAVVSEDLIAKYNITDVGVEFLTEIMNPGLRRSEDCLTLNVWTKPQVGEKRKAVLVWLHGGSFVVGSSAIPSYNGQIFADQEDVVLVTINYRLSIFGYPGNPLGAQNLGLLDQRLAVEWVRDNIARFGGDPNRITMFGQSAGGVSIDDYTYAWPRDPIVHGVIAQSGTGTGIGTRTKAEAAEFWFNASSAVGCGDKNTPARQVQECMLRKPADAIAKATVSTVNSPVTMPYCPTMDNKTVFEDLSRRVPARLPMLIGNTDFEGGLFELFTDAPAPPGFWQQHSRRMFECPAARRAALSVKHGNPTWRYRYHGDFPKMELSRNPPSGAYHESEVRPMFDTVVQDQIPSTKEEIALGKYLRQTWAAFAKDPVHGLERYNWPRYNPNGTTLVRLGYNNKVGPNLAMGNLYDWEC</sequence>
<dbReference type="InterPro" id="IPR002018">
    <property type="entry name" value="CarbesteraseB"/>
</dbReference>
<dbReference type="InterPro" id="IPR050654">
    <property type="entry name" value="AChE-related_enzymes"/>
</dbReference>
<feature type="signal peptide" evidence="3">
    <location>
        <begin position="1"/>
        <end position="20"/>
    </location>
</feature>
<proteinExistence type="inferred from homology"/>
<feature type="chain" id="PRO_5015464602" evidence="3">
    <location>
        <begin position="21"/>
        <end position="513"/>
    </location>
</feature>
<comment type="similarity">
    <text evidence="1">Belongs to the type-B carboxylesterase/lipase family.</text>
</comment>
<comment type="caution">
    <text evidence="5">The sequence shown here is derived from an EMBL/GenBank/DDBJ whole genome shotgun (WGS) entry which is preliminary data.</text>
</comment>
<evidence type="ECO:0000313" key="5">
    <source>
        <dbReference type="EMBL" id="PWI72617.1"/>
    </source>
</evidence>
<protein>
    <submittedName>
        <fullName evidence="5">Carboxylesterase</fullName>
    </submittedName>
</protein>
<dbReference type="AlphaFoldDB" id="A0A2U3EDM5"/>
<dbReference type="SUPFAM" id="SSF53474">
    <property type="entry name" value="alpha/beta-Hydrolases"/>
    <property type="match status" value="1"/>
</dbReference>
<gene>
    <name evidence="5" type="ORF">PCL_11240</name>
</gene>
<evidence type="ECO:0000256" key="2">
    <source>
        <dbReference type="ARBA" id="ARBA00022801"/>
    </source>
</evidence>
<reference evidence="5 6" key="1">
    <citation type="journal article" date="2016" name="Front. Microbiol.">
        <title>Genome and transcriptome sequences reveal the specific parasitism of the nematophagous Purpureocillium lilacinum 36-1.</title>
        <authorList>
            <person name="Xie J."/>
            <person name="Li S."/>
            <person name="Mo C."/>
            <person name="Xiao X."/>
            <person name="Peng D."/>
            <person name="Wang G."/>
            <person name="Xiao Y."/>
        </authorList>
    </citation>
    <scope>NUCLEOTIDE SEQUENCE [LARGE SCALE GENOMIC DNA]</scope>
    <source>
        <strain evidence="5 6">36-1</strain>
    </source>
</reference>
<organism evidence="5 6">
    <name type="scientific">Purpureocillium lilacinum</name>
    <name type="common">Paecilomyces lilacinus</name>
    <dbReference type="NCBI Taxonomy" id="33203"/>
    <lineage>
        <taxon>Eukaryota</taxon>
        <taxon>Fungi</taxon>
        <taxon>Dikarya</taxon>
        <taxon>Ascomycota</taxon>
        <taxon>Pezizomycotina</taxon>
        <taxon>Sordariomycetes</taxon>
        <taxon>Hypocreomycetidae</taxon>
        <taxon>Hypocreales</taxon>
        <taxon>Ophiocordycipitaceae</taxon>
        <taxon>Purpureocillium</taxon>
    </lineage>
</organism>
<keyword evidence="2" id="KW-0378">Hydrolase</keyword>
<dbReference type="GO" id="GO:0052689">
    <property type="term" value="F:carboxylic ester hydrolase activity"/>
    <property type="evidence" value="ECO:0007669"/>
    <property type="project" value="TreeGrafter"/>
</dbReference>
<accession>A0A2U3EDM5</accession>
<dbReference type="Proteomes" id="UP000245956">
    <property type="component" value="Unassembled WGS sequence"/>
</dbReference>
<evidence type="ECO:0000256" key="3">
    <source>
        <dbReference type="SAM" id="SignalP"/>
    </source>
</evidence>
<evidence type="ECO:0000313" key="6">
    <source>
        <dbReference type="Proteomes" id="UP000245956"/>
    </source>
</evidence>
<dbReference type="PANTHER" id="PTHR43918:SF4">
    <property type="entry name" value="CARBOXYLIC ESTER HYDROLASE"/>
    <property type="match status" value="1"/>
</dbReference>
<feature type="domain" description="Carboxylesterase type B" evidence="4">
    <location>
        <begin position="31"/>
        <end position="371"/>
    </location>
</feature>